<name>A0A6H1ZH13_9ZZZZ</name>
<dbReference type="EMBL" id="MT141379">
    <property type="protein sequence ID" value="QJA59651.1"/>
    <property type="molecule type" value="Genomic_DNA"/>
</dbReference>
<reference evidence="1" key="1">
    <citation type="submission" date="2020-03" db="EMBL/GenBank/DDBJ databases">
        <title>The deep terrestrial virosphere.</title>
        <authorList>
            <person name="Holmfeldt K."/>
            <person name="Nilsson E."/>
            <person name="Simone D."/>
            <person name="Lopez-Fernandez M."/>
            <person name="Wu X."/>
            <person name="de Brujin I."/>
            <person name="Lundin D."/>
            <person name="Andersson A."/>
            <person name="Bertilsson S."/>
            <person name="Dopson M."/>
        </authorList>
    </citation>
    <scope>NUCLEOTIDE SEQUENCE</scope>
    <source>
        <strain evidence="3">MM415A01073</strain>
        <strain evidence="2">MM415B01252</strain>
        <strain evidence="1">TM448A00620</strain>
    </source>
</reference>
<evidence type="ECO:0000313" key="3">
    <source>
        <dbReference type="EMBL" id="QJA78402.1"/>
    </source>
</evidence>
<proteinExistence type="predicted"/>
<accession>A0A6H1ZH13</accession>
<dbReference type="EMBL" id="MT142335">
    <property type="protein sequence ID" value="QJA78402.1"/>
    <property type="molecule type" value="Genomic_DNA"/>
</dbReference>
<organism evidence="1">
    <name type="scientific">viral metagenome</name>
    <dbReference type="NCBI Taxonomy" id="1070528"/>
    <lineage>
        <taxon>unclassified sequences</taxon>
        <taxon>metagenomes</taxon>
        <taxon>organismal metagenomes</taxon>
    </lineage>
</organism>
<dbReference type="AlphaFoldDB" id="A0A6H1ZH13"/>
<protein>
    <submittedName>
        <fullName evidence="1">Uncharacterized protein</fullName>
    </submittedName>
</protein>
<evidence type="ECO:0000313" key="1">
    <source>
        <dbReference type="EMBL" id="QJA47216.1"/>
    </source>
</evidence>
<sequence>MKRYVIIIGLLFLVMDPHKTCAQERALFFNNYGSALVDTKILQWDTTWAELYDAPLDTLKRVWVQDTSGKAQYGFSVTPKYFRSASNGDSIKGFLTDTLQKKKGRGFYVKCISITAVSADTIVIYGRKLIDPSQSLTAYSAGVDSVTPAVGAGAMSKYAWTQLDSFELRTSPAGTDCVRIMIRSVLAVTLADSNSVTFAGVHIGESPYPAIGGLLKDSVRTDSFGYMAVAGDVQVYASGITSSKPIEIGDLLSIGSRGNAIKAYLPKHDTVLTSALRNARYLEGARPRDVVLITQMRYSTSTTADSVQWRATCPHAKDSVAFIANGVVASSLLGVDSLMYMWIPKAYSEKYPQLIMGEALERVYTNLRKMWIRLRNR</sequence>
<dbReference type="EMBL" id="MT144035">
    <property type="protein sequence ID" value="QJA47216.1"/>
    <property type="molecule type" value="Genomic_DNA"/>
</dbReference>
<gene>
    <name evidence="3" type="ORF">MM415A01073_0006</name>
    <name evidence="2" type="ORF">MM415B01252_0008</name>
    <name evidence="1" type="ORF">TM448A00620_0018</name>
</gene>
<evidence type="ECO:0000313" key="2">
    <source>
        <dbReference type="EMBL" id="QJA59651.1"/>
    </source>
</evidence>